<organism evidence="6 7">
    <name type="scientific">candidate division WWE3 bacterium RBG_19FT_COMBO_34_6</name>
    <dbReference type="NCBI Taxonomy" id="1802612"/>
    <lineage>
        <taxon>Bacteria</taxon>
        <taxon>Katanobacteria</taxon>
    </lineage>
</organism>
<sequence length="120" mass="13428">MTEETPKTTNASKYTNLQPNIAAALSYILTPLTGIAFFLIEKEDKFVRFHAMQSIIFGVAVYVIMTLMGFTIILAALAPLVGLVAFVLGLYTMWKAYNNVEYELPVIGKYARDMVNKPQQ</sequence>
<evidence type="ECO:0000256" key="1">
    <source>
        <dbReference type="ARBA" id="ARBA00004141"/>
    </source>
</evidence>
<keyword evidence="3 5" id="KW-1133">Transmembrane helix</keyword>
<accession>A0A1F4UK04</accession>
<feature type="transmembrane region" description="Helical" evidence="5">
    <location>
        <begin position="20"/>
        <end position="40"/>
    </location>
</feature>
<keyword evidence="2 5" id="KW-0812">Transmembrane</keyword>
<name>A0A1F4UK04_UNCKA</name>
<evidence type="ECO:0000256" key="5">
    <source>
        <dbReference type="SAM" id="Phobius"/>
    </source>
</evidence>
<feature type="transmembrane region" description="Helical" evidence="5">
    <location>
        <begin position="71"/>
        <end position="94"/>
    </location>
</feature>
<dbReference type="Proteomes" id="UP000178615">
    <property type="component" value="Unassembled WGS sequence"/>
</dbReference>
<dbReference type="PANTHER" id="PTHR36460:SF1">
    <property type="entry name" value="UPF0132 DOMAIN PROTEIN (AFU_ORTHOLOGUE AFUA_3G10255)"/>
    <property type="match status" value="1"/>
</dbReference>
<dbReference type="PANTHER" id="PTHR36460">
    <property type="entry name" value="UPF0132 DOMAIN PROTEIN (AFU_ORTHOLOGUE AFUA_3G10255)"/>
    <property type="match status" value="1"/>
</dbReference>
<evidence type="ECO:0000256" key="4">
    <source>
        <dbReference type="ARBA" id="ARBA00023136"/>
    </source>
</evidence>
<evidence type="ECO:0008006" key="8">
    <source>
        <dbReference type="Google" id="ProtNLM"/>
    </source>
</evidence>
<dbReference type="GO" id="GO:0016020">
    <property type="term" value="C:membrane"/>
    <property type="evidence" value="ECO:0007669"/>
    <property type="project" value="UniProtKB-SubCell"/>
</dbReference>
<evidence type="ECO:0000313" key="7">
    <source>
        <dbReference type="Proteomes" id="UP000178615"/>
    </source>
</evidence>
<dbReference type="InterPro" id="IPR019109">
    <property type="entry name" value="MamF_MmsF"/>
</dbReference>
<proteinExistence type="predicted"/>
<reference evidence="6 7" key="1">
    <citation type="journal article" date="2016" name="Nat. Commun.">
        <title>Thousands of microbial genomes shed light on interconnected biogeochemical processes in an aquifer system.</title>
        <authorList>
            <person name="Anantharaman K."/>
            <person name="Brown C.T."/>
            <person name="Hug L.A."/>
            <person name="Sharon I."/>
            <person name="Castelle C.J."/>
            <person name="Probst A.J."/>
            <person name="Thomas B.C."/>
            <person name="Singh A."/>
            <person name="Wilkins M.J."/>
            <person name="Karaoz U."/>
            <person name="Brodie E.L."/>
            <person name="Williams K.H."/>
            <person name="Hubbard S.S."/>
            <person name="Banfield J.F."/>
        </authorList>
    </citation>
    <scope>NUCLEOTIDE SEQUENCE [LARGE SCALE GENOMIC DNA]</scope>
</reference>
<gene>
    <name evidence="6" type="ORF">A2V49_01750</name>
</gene>
<protein>
    <recommendedName>
        <fullName evidence="8">DUF4870 domain-containing protein</fullName>
    </recommendedName>
</protein>
<dbReference type="EMBL" id="MEUV01000045">
    <property type="protein sequence ID" value="OGC45295.1"/>
    <property type="molecule type" value="Genomic_DNA"/>
</dbReference>
<comment type="subcellular location">
    <subcellularLocation>
        <location evidence="1">Membrane</location>
        <topology evidence="1">Multi-pass membrane protein</topology>
    </subcellularLocation>
</comment>
<evidence type="ECO:0000313" key="6">
    <source>
        <dbReference type="EMBL" id="OGC45295.1"/>
    </source>
</evidence>
<evidence type="ECO:0000256" key="2">
    <source>
        <dbReference type="ARBA" id="ARBA00022692"/>
    </source>
</evidence>
<evidence type="ECO:0000256" key="3">
    <source>
        <dbReference type="ARBA" id="ARBA00022989"/>
    </source>
</evidence>
<keyword evidence="4 5" id="KW-0472">Membrane</keyword>
<dbReference type="AlphaFoldDB" id="A0A1F4UK04"/>
<dbReference type="Pfam" id="PF09685">
    <property type="entry name" value="MamF_MmsF"/>
    <property type="match status" value="1"/>
</dbReference>
<comment type="caution">
    <text evidence="6">The sequence shown here is derived from an EMBL/GenBank/DDBJ whole genome shotgun (WGS) entry which is preliminary data.</text>
</comment>